<keyword evidence="6 7" id="KW-0472">Membrane</keyword>
<dbReference type="AlphaFoldDB" id="A0A4R5W1E6"/>
<comment type="subcellular location">
    <subcellularLocation>
        <location evidence="1">Endomembrane system</location>
        <topology evidence="1">Multi-pass membrane protein</topology>
    </subcellularLocation>
</comment>
<evidence type="ECO:0000313" key="10">
    <source>
        <dbReference type="Proteomes" id="UP000294829"/>
    </source>
</evidence>
<dbReference type="GO" id="GO:0016020">
    <property type="term" value="C:membrane"/>
    <property type="evidence" value="ECO:0007669"/>
    <property type="project" value="GOC"/>
</dbReference>
<gene>
    <name evidence="9" type="ORF">E2I14_10135</name>
</gene>
<dbReference type="Proteomes" id="UP000294829">
    <property type="component" value="Unassembled WGS sequence"/>
</dbReference>
<keyword evidence="4" id="KW-0560">Oxidoreductase</keyword>
<dbReference type="GO" id="GO:0006643">
    <property type="term" value="P:membrane lipid metabolic process"/>
    <property type="evidence" value="ECO:0007669"/>
    <property type="project" value="TreeGrafter"/>
</dbReference>
<evidence type="ECO:0000256" key="2">
    <source>
        <dbReference type="ARBA" id="ARBA00022692"/>
    </source>
</evidence>
<proteinExistence type="predicted"/>
<sequence>MQEQVITFATPVFIVLILLEMIISARRGQSTYFFSDTINSMGLGVISQVTSAFFKLLLIGIYAWVSAHFSLFKLPNAWWVWVGGLLLYDFLYYWLHRCGHEMAILWAAHVVHHQSERYNLTTALRQTSSGPLLAWIFYLPMAIIGVPVEIFVVIGLIDLLYQFWVHTELIGKLGWYDRVFVSPSNHRVHHATNDIYLDKNYGGILILWDRLFGTFIEEMDEHKVVYGTRKPLRSWNPITANIEVYQAVIKDAVLASSWIDKLRFWIKHPGWQPADVAQKNPHAPFELHHPNFEPQLSPRLKWYCAAQFLFIFLITTHFLAAHASISTISSVLYAAWLIGGLVVVGGLTELKPHYLGIEAARLLFTAGFVMFSGQWFGEYPLSEPLKIGIVAVAMLSLVCLFALRDQIKTSDSNQLSTN</sequence>
<keyword evidence="3 7" id="KW-1133">Transmembrane helix</keyword>
<keyword evidence="10" id="KW-1185">Reference proteome</keyword>
<keyword evidence="5" id="KW-0443">Lipid metabolism</keyword>
<dbReference type="RefSeq" id="WP_133328047.1">
    <property type="nucleotide sequence ID" value="NZ_SMYL01000004.1"/>
</dbReference>
<dbReference type="InterPro" id="IPR006694">
    <property type="entry name" value="Fatty_acid_hydroxylase"/>
</dbReference>
<evidence type="ECO:0000256" key="4">
    <source>
        <dbReference type="ARBA" id="ARBA00023002"/>
    </source>
</evidence>
<evidence type="ECO:0000256" key="6">
    <source>
        <dbReference type="ARBA" id="ARBA00023136"/>
    </source>
</evidence>
<feature type="transmembrane region" description="Helical" evidence="7">
    <location>
        <begin position="331"/>
        <end position="350"/>
    </location>
</feature>
<dbReference type="GO" id="GO:0005506">
    <property type="term" value="F:iron ion binding"/>
    <property type="evidence" value="ECO:0007669"/>
    <property type="project" value="InterPro"/>
</dbReference>
<feature type="transmembrane region" description="Helical" evidence="7">
    <location>
        <begin position="302"/>
        <end position="325"/>
    </location>
</feature>
<keyword evidence="2 7" id="KW-0812">Transmembrane</keyword>
<dbReference type="OrthoDB" id="9770329at2"/>
<feature type="transmembrane region" description="Helical" evidence="7">
    <location>
        <begin position="135"/>
        <end position="161"/>
    </location>
</feature>
<feature type="transmembrane region" description="Helical" evidence="7">
    <location>
        <begin position="77"/>
        <end position="95"/>
    </location>
</feature>
<name>A0A4R5W1E6_9BURK</name>
<dbReference type="GO" id="GO:0012505">
    <property type="term" value="C:endomembrane system"/>
    <property type="evidence" value="ECO:0007669"/>
    <property type="project" value="UniProtKB-SubCell"/>
</dbReference>
<evidence type="ECO:0000313" key="9">
    <source>
        <dbReference type="EMBL" id="TDK65945.1"/>
    </source>
</evidence>
<feature type="transmembrane region" description="Helical" evidence="7">
    <location>
        <begin position="362"/>
        <end position="379"/>
    </location>
</feature>
<evidence type="ECO:0000256" key="1">
    <source>
        <dbReference type="ARBA" id="ARBA00004127"/>
    </source>
</evidence>
<dbReference type="EMBL" id="SMYL01000004">
    <property type="protein sequence ID" value="TDK65945.1"/>
    <property type="molecule type" value="Genomic_DNA"/>
</dbReference>
<dbReference type="InterPro" id="IPR051689">
    <property type="entry name" value="Sterol_desaturase/TMEM195"/>
</dbReference>
<dbReference type="PANTHER" id="PTHR21624:SF1">
    <property type="entry name" value="ALKYLGLYCEROL MONOOXYGENASE"/>
    <property type="match status" value="1"/>
</dbReference>
<evidence type="ECO:0000256" key="3">
    <source>
        <dbReference type="ARBA" id="ARBA00022989"/>
    </source>
</evidence>
<evidence type="ECO:0000256" key="5">
    <source>
        <dbReference type="ARBA" id="ARBA00023098"/>
    </source>
</evidence>
<evidence type="ECO:0000259" key="8">
    <source>
        <dbReference type="Pfam" id="PF04116"/>
    </source>
</evidence>
<dbReference type="GO" id="GO:0008610">
    <property type="term" value="P:lipid biosynthetic process"/>
    <property type="evidence" value="ECO:0007669"/>
    <property type="project" value="InterPro"/>
</dbReference>
<evidence type="ECO:0000256" key="7">
    <source>
        <dbReference type="SAM" id="Phobius"/>
    </source>
</evidence>
<feature type="transmembrane region" description="Helical" evidence="7">
    <location>
        <begin position="45"/>
        <end position="65"/>
    </location>
</feature>
<comment type="caution">
    <text evidence="9">The sequence shown here is derived from an EMBL/GenBank/DDBJ whole genome shotgun (WGS) entry which is preliminary data.</text>
</comment>
<dbReference type="GO" id="GO:0050479">
    <property type="term" value="F:glyceryl-ether monooxygenase activity"/>
    <property type="evidence" value="ECO:0007669"/>
    <property type="project" value="TreeGrafter"/>
</dbReference>
<dbReference type="PANTHER" id="PTHR21624">
    <property type="entry name" value="STEROL DESATURASE-RELATED PROTEIN"/>
    <property type="match status" value="1"/>
</dbReference>
<feature type="transmembrane region" description="Helical" evidence="7">
    <location>
        <begin position="385"/>
        <end position="403"/>
    </location>
</feature>
<accession>A0A4R5W1E6</accession>
<reference evidence="9 10" key="1">
    <citation type="submission" date="2019-03" db="EMBL/GenBank/DDBJ databases">
        <title>Sapientia aquatica gen. nov., sp. nov., isolated from a crater lake.</title>
        <authorList>
            <person name="Felfoldi T."/>
            <person name="Szabo A."/>
            <person name="Toth E."/>
            <person name="Schumann P."/>
            <person name="Keki Z."/>
            <person name="Marialigeti K."/>
            <person name="Mathe I."/>
        </authorList>
    </citation>
    <scope>NUCLEOTIDE SEQUENCE [LARGE SCALE GENOMIC DNA]</scope>
    <source>
        <strain evidence="9 10">SA-152</strain>
    </source>
</reference>
<protein>
    <submittedName>
        <fullName evidence="9">Sterol desaturase family protein</fullName>
    </submittedName>
</protein>
<feature type="domain" description="Fatty acid hydroxylase" evidence="8">
    <location>
        <begin position="81"/>
        <end position="214"/>
    </location>
</feature>
<dbReference type="Pfam" id="PF04116">
    <property type="entry name" value="FA_hydroxylase"/>
    <property type="match status" value="1"/>
</dbReference>
<organism evidence="9 10">
    <name type="scientific">Sapientia aquatica</name>
    <dbReference type="NCBI Taxonomy" id="1549640"/>
    <lineage>
        <taxon>Bacteria</taxon>
        <taxon>Pseudomonadati</taxon>
        <taxon>Pseudomonadota</taxon>
        <taxon>Betaproteobacteria</taxon>
        <taxon>Burkholderiales</taxon>
        <taxon>Oxalobacteraceae</taxon>
        <taxon>Sapientia</taxon>
    </lineage>
</organism>
<feature type="transmembrane region" description="Helical" evidence="7">
    <location>
        <begin position="5"/>
        <end position="25"/>
    </location>
</feature>